<organism evidence="4 5">
    <name type="scientific">Nakamurella leprariae</name>
    <dbReference type="NCBI Taxonomy" id="2803911"/>
    <lineage>
        <taxon>Bacteria</taxon>
        <taxon>Bacillati</taxon>
        <taxon>Actinomycetota</taxon>
        <taxon>Actinomycetes</taxon>
        <taxon>Nakamurellales</taxon>
        <taxon>Nakamurellaceae</taxon>
        <taxon>Nakamurella</taxon>
    </lineage>
</organism>
<dbReference type="PRINTS" id="PR00420">
    <property type="entry name" value="RNGMNOXGNASE"/>
</dbReference>
<reference evidence="4" key="1">
    <citation type="submission" date="2021-01" db="EMBL/GenBank/DDBJ databases">
        <title>YIM 132084 draft genome.</title>
        <authorList>
            <person name="An D."/>
        </authorList>
    </citation>
    <scope>NUCLEOTIDE SEQUENCE</scope>
    <source>
        <strain evidence="4">YIM 132084</strain>
    </source>
</reference>
<dbReference type="PANTHER" id="PTHR43004:SF3">
    <property type="entry name" value="P-HYDROXYBENZOATE HYDROXYLASE"/>
    <property type="match status" value="1"/>
</dbReference>
<comment type="caution">
    <text evidence="4">The sequence shown here is derived from an EMBL/GenBank/DDBJ whole genome shotgun (WGS) entry which is preliminary data.</text>
</comment>
<evidence type="ECO:0000313" key="4">
    <source>
        <dbReference type="EMBL" id="MBM9469354.1"/>
    </source>
</evidence>
<dbReference type="Pfam" id="PF01494">
    <property type="entry name" value="FAD_binding_3"/>
    <property type="match status" value="1"/>
</dbReference>
<sequence length="414" mass="45269">MSSAVPSSTVMPAVATTQVAIIGAGPAGLLLAQLLHLQGIDSVILEQRSEAYVLGRVRAGLLESPTVEVLREAGVADRMAVEGVEHHGIHLRFDGRTHQLDFAGTTGRQAMNYGQAEVVKDLIRHRRATGRPLVFEAEAVTPTGFESLDGHGPAVVTWRDEHGEHRLTADFIAGCDGFHGVSRVAIPPGTITAAQRSYPFAWLGILARTRPTLPEVVYSAHQDGLSVHSMRGHELTRQYLQVPADTVLDDWPDERIWTELTRRHAADDVGPLATGEVIDRTLAPLRSVVFSPMQYGRMFLAGDAVHIVPPTGAKGLNLAVSDVSVLSHALGGYYAGAGSHHLAEYTRTSLPRIWQAELFSWQMTTMLHRFPGDEFDRGLQRARLEQVVASPTQIAALGELYFGLPFPRHWSFRD</sequence>
<dbReference type="InterPro" id="IPR002938">
    <property type="entry name" value="FAD-bd"/>
</dbReference>
<gene>
    <name evidence="4" type="ORF">JL106_18865</name>
</gene>
<evidence type="ECO:0000259" key="3">
    <source>
        <dbReference type="Pfam" id="PF01494"/>
    </source>
</evidence>
<dbReference type="GO" id="GO:0016709">
    <property type="term" value="F:oxidoreductase activity, acting on paired donors, with incorporation or reduction of molecular oxygen, NAD(P)H as one donor, and incorporation of one atom of oxygen"/>
    <property type="evidence" value="ECO:0007669"/>
    <property type="project" value="UniProtKB-ARBA"/>
</dbReference>
<evidence type="ECO:0000313" key="5">
    <source>
        <dbReference type="Proteomes" id="UP000663792"/>
    </source>
</evidence>
<protein>
    <submittedName>
        <fullName evidence="4">4-hydroxybenzoate 3-monooxygenase</fullName>
    </submittedName>
</protein>
<feature type="domain" description="FAD-binding" evidence="3">
    <location>
        <begin position="17"/>
        <end position="357"/>
    </location>
</feature>
<dbReference type="SUPFAM" id="SSF51905">
    <property type="entry name" value="FAD/NAD(P)-binding domain"/>
    <property type="match status" value="1"/>
</dbReference>
<dbReference type="GO" id="GO:0071949">
    <property type="term" value="F:FAD binding"/>
    <property type="evidence" value="ECO:0007669"/>
    <property type="project" value="InterPro"/>
</dbReference>
<keyword evidence="1" id="KW-0285">Flavoprotein</keyword>
<dbReference type="SUPFAM" id="SSF54373">
    <property type="entry name" value="FAD-linked reductases, C-terminal domain"/>
    <property type="match status" value="1"/>
</dbReference>
<evidence type="ECO:0000256" key="2">
    <source>
        <dbReference type="ARBA" id="ARBA00022827"/>
    </source>
</evidence>
<dbReference type="EMBL" id="JAERWK010000026">
    <property type="protein sequence ID" value="MBM9469354.1"/>
    <property type="molecule type" value="Genomic_DNA"/>
</dbReference>
<keyword evidence="5" id="KW-1185">Reference proteome</keyword>
<dbReference type="InterPro" id="IPR036188">
    <property type="entry name" value="FAD/NAD-bd_sf"/>
</dbReference>
<evidence type="ECO:0000256" key="1">
    <source>
        <dbReference type="ARBA" id="ARBA00022630"/>
    </source>
</evidence>
<dbReference type="InterPro" id="IPR050641">
    <property type="entry name" value="RIFMO-like"/>
</dbReference>
<accession>A0A938YGA4</accession>
<name>A0A938YGA4_9ACTN</name>
<dbReference type="PANTHER" id="PTHR43004">
    <property type="entry name" value="TRK SYSTEM POTASSIUM UPTAKE PROTEIN"/>
    <property type="match status" value="1"/>
</dbReference>
<proteinExistence type="predicted"/>
<keyword evidence="2" id="KW-0274">FAD</keyword>
<dbReference type="AlphaFoldDB" id="A0A938YGA4"/>
<dbReference type="Gene3D" id="3.50.50.60">
    <property type="entry name" value="FAD/NAD(P)-binding domain"/>
    <property type="match status" value="1"/>
</dbReference>
<dbReference type="Gene3D" id="3.30.9.10">
    <property type="entry name" value="D-Amino Acid Oxidase, subunit A, domain 2"/>
    <property type="match status" value="1"/>
</dbReference>
<dbReference type="NCBIfam" id="NF006091">
    <property type="entry name" value="PRK08243.1"/>
    <property type="match status" value="1"/>
</dbReference>
<dbReference type="Proteomes" id="UP000663792">
    <property type="component" value="Unassembled WGS sequence"/>
</dbReference>